<accession>A0A6N7V4E0</accession>
<dbReference type="Pfam" id="PF05065">
    <property type="entry name" value="Phage_capsid"/>
    <property type="match status" value="1"/>
</dbReference>
<feature type="domain" description="Phage capsid-like C-terminal" evidence="2">
    <location>
        <begin position="43"/>
        <end position="309"/>
    </location>
</feature>
<evidence type="ECO:0000256" key="1">
    <source>
        <dbReference type="ARBA" id="ARBA00004328"/>
    </source>
</evidence>
<evidence type="ECO:0000313" key="3">
    <source>
        <dbReference type="EMBL" id="MSR94052.1"/>
    </source>
</evidence>
<name>A0A6N7V4E0_9FIRM</name>
<organism evidence="3 4">
    <name type="scientific">Suipraeoptans intestinalis</name>
    <dbReference type="NCBI Taxonomy" id="2606628"/>
    <lineage>
        <taxon>Bacteria</taxon>
        <taxon>Bacillati</taxon>
        <taxon>Bacillota</taxon>
        <taxon>Clostridia</taxon>
        <taxon>Lachnospirales</taxon>
        <taxon>Lachnospiraceae</taxon>
        <taxon>Suipraeoptans</taxon>
    </lineage>
</organism>
<dbReference type="RefSeq" id="WP_154477429.1">
    <property type="nucleotide sequence ID" value="NZ_VULY01000018.1"/>
</dbReference>
<dbReference type="Proteomes" id="UP000434409">
    <property type="component" value="Unassembled WGS sequence"/>
</dbReference>
<gene>
    <name evidence="3" type="ORF">FYJ34_07225</name>
</gene>
<evidence type="ECO:0000313" key="4">
    <source>
        <dbReference type="Proteomes" id="UP000434409"/>
    </source>
</evidence>
<dbReference type="InterPro" id="IPR054612">
    <property type="entry name" value="Phage_capsid-like_C"/>
</dbReference>
<sequence length="315" mass="35304">MKTINEVRNITATQEYDKHFWNAMRLKPDSEMAMRDAMDSVTGTYFTPTTGEADLRKMVVRESIIRPLATNLKKYQGGSVIWAADSRDYASFVPEGAPIPGFDVEEDFTRIRVGSHKIACLLKLSEEFALDADFDLKKYISERMGKSFAYAEDKAFICGSGVNEPFGLLHNTEGAEIGTAVSALTYDAVIDLFFSVKPEYRTHATWLMNDRTAAALRKLKDDSGNYFWNSSTDTVLGKPIRICNELPDIAAGAKPVLFGDFRYYWIVDRSPVSMKALKECFAMSGRVGYVAFELLDARLVRRDAVKAISVIEESV</sequence>
<dbReference type="Gene3D" id="3.30.2400.10">
    <property type="entry name" value="Major capsid protein gp5"/>
    <property type="match status" value="1"/>
</dbReference>
<keyword evidence="4" id="KW-1185">Reference proteome</keyword>
<dbReference type="InterPro" id="IPR024455">
    <property type="entry name" value="Phage_capsid"/>
</dbReference>
<protein>
    <submittedName>
        <fullName evidence="3">Phage major capsid protein</fullName>
    </submittedName>
</protein>
<proteinExistence type="predicted"/>
<reference evidence="3 4" key="1">
    <citation type="submission" date="2019-08" db="EMBL/GenBank/DDBJ databases">
        <title>In-depth cultivation of the pig gut microbiome towards novel bacterial diversity and tailored functional studies.</title>
        <authorList>
            <person name="Wylensek D."/>
            <person name="Hitch T.C.A."/>
            <person name="Clavel T."/>
        </authorList>
    </citation>
    <scope>NUCLEOTIDE SEQUENCE [LARGE SCALE GENOMIC DNA]</scope>
    <source>
        <strain evidence="3 4">68-1-5</strain>
    </source>
</reference>
<dbReference type="EMBL" id="VULY01000018">
    <property type="protein sequence ID" value="MSR94052.1"/>
    <property type="molecule type" value="Genomic_DNA"/>
</dbReference>
<dbReference type="SUPFAM" id="SSF56563">
    <property type="entry name" value="Major capsid protein gp5"/>
    <property type="match status" value="1"/>
</dbReference>
<dbReference type="AlphaFoldDB" id="A0A6N7V4E0"/>
<evidence type="ECO:0000259" key="2">
    <source>
        <dbReference type="Pfam" id="PF05065"/>
    </source>
</evidence>
<dbReference type="NCBIfam" id="TIGR01554">
    <property type="entry name" value="major_cap_HK97"/>
    <property type="match status" value="1"/>
</dbReference>
<comment type="caution">
    <text evidence="3">The sequence shown here is derived from an EMBL/GenBank/DDBJ whole genome shotgun (WGS) entry which is preliminary data.</text>
</comment>
<comment type="subcellular location">
    <subcellularLocation>
        <location evidence="1">Virion</location>
    </subcellularLocation>
</comment>